<dbReference type="Pfam" id="PF15579">
    <property type="entry name" value="Imm52"/>
    <property type="match status" value="1"/>
</dbReference>
<dbReference type="InterPro" id="IPR028969">
    <property type="entry name" value="Imm52"/>
</dbReference>
<accession>A0ABQ6QL59</accession>
<evidence type="ECO:0000259" key="1">
    <source>
        <dbReference type="Pfam" id="PF15579"/>
    </source>
</evidence>
<reference evidence="2 3" key="1">
    <citation type="journal article" date="2024" name="Arch. Microbiol.">
        <title>Corallococcus caeni sp. nov., a novel myxobacterium isolated from activated sludge.</title>
        <authorList>
            <person name="Tomita S."/>
            <person name="Nakai R."/>
            <person name="Kuroda K."/>
            <person name="Kurashita H."/>
            <person name="Hatamoto M."/>
            <person name="Yamaguchi T."/>
            <person name="Narihiro T."/>
        </authorList>
    </citation>
    <scope>NUCLEOTIDE SEQUENCE [LARGE SCALE GENOMIC DNA]</scope>
    <source>
        <strain evidence="2 3">NO1</strain>
    </source>
</reference>
<evidence type="ECO:0000313" key="3">
    <source>
        <dbReference type="Proteomes" id="UP001342631"/>
    </source>
</evidence>
<dbReference type="EMBL" id="BTTX01000001">
    <property type="protein sequence ID" value="GMU04728.1"/>
    <property type="molecule type" value="Genomic_DNA"/>
</dbReference>
<name>A0ABQ6QL59_9BACT</name>
<dbReference type="RefSeq" id="WP_338274861.1">
    <property type="nucleotide sequence ID" value="NZ_BTTX01000001.1"/>
</dbReference>
<feature type="domain" description="Immunity protein 52" evidence="1">
    <location>
        <begin position="12"/>
        <end position="251"/>
    </location>
</feature>
<dbReference type="Proteomes" id="UP001342631">
    <property type="component" value="Unassembled WGS sequence"/>
</dbReference>
<keyword evidence="3" id="KW-1185">Reference proteome</keyword>
<gene>
    <name evidence="2" type="ORF">ASNO1_09800</name>
</gene>
<organism evidence="2 3">
    <name type="scientific">Corallococcus caeni</name>
    <dbReference type="NCBI Taxonomy" id="3082388"/>
    <lineage>
        <taxon>Bacteria</taxon>
        <taxon>Pseudomonadati</taxon>
        <taxon>Myxococcota</taxon>
        <taxon>Myxococcia</taxon>
        <taxon>Myxococcales</taxon>
        <taxon>Cystobacterineae</taxon>
        <taxon>Myxococcaceae</taxon>
        <taxon>Corallococcus</taxon>
    </lineage>
</organism>
<protein>
    <recommendedName>
        <fullName evidence="1">Immunity protein 52 domain-containing protein</fullName>
    </recommendedName>
</protein>
<evidence type="ECO:0000313" key="2">
    <source>
        <dbReference type="EMBL" id="GMU04728.1"/>
    </source>
</evidence>
<comment type="caution">
    <text evidence="2">The sequence shown here is derived from an EMBL/GenBank/DDBJ whole genome shotgun (WGS) entry which is preliminary data.</text>
</comment>
<sequence length="252" mass="27982">MTATDSPWLDLETYYAGAYWSARREAPEDCGRRTARLLELLAPCDPFLAHWYKPTRSLKDARKFPLMPPDMPTLTEMFRRGVNREKGKPVIEQLGFSVAFGNGGGAYDSADLSILCGCYSEAVPNSCVLSLPTLGRSPNAERVISAPVLTEAVRSMALAMDPDWAVAMSDAYRSLEIKDNNTSPWVGWLTYFSRQRGTVPPLPAPVRIEPVEDKGTLILLTPERFTVANPEHVALARRVRELLTRAGLINSR</sequence>
<proteinExistence type="predicted"/>